<sequence>MACSKVFSGKLPEITDDIVQYFRNDYKTLHSCVLVNRAWCRITIPLLWKEPFSIPVKNYHFIEIYLHNLNDYDKTKLNVCGINNKIFPSKTLFNYPSFIQRINTFKIEQSIEKWITSIGVLKDMTTIVKTLIYKLLFKIFINNEVNLRTFEILITTDQDHRNFNEIFELILQKPNFICNIRNFKLQRIANVRKILQFLEFISLKCNSISSINFQFQKFNDENNLLVKKFLSSIINSQQNLKKISFEYDDLPLLNDLLILNNSLSLVLDNSLLLLNNNINCSNTLKTIIFHKINFKNLNNLKQVFEQLNNLESVHIIYCRLLNYELIQQIINITKPFKLKSLFMDEILQIDSLELLLQKSGDYLENFGFGSFSNDSYIRNELINELKQQLIDLIIKYCTKIELFDLFECNINIIYPKIFNLIQNIDQNLYYLSIDFDDDELLSTNLLLNLGQILPLKLEYLNLSFIIQNINDFEIFLKNSHNTFIKKFLIRNKISKRKIKDILPYIKKYIMKEKRVEYLAIKDSYLEYDLREVKDFRLYNIELRNYDNLYIQAVNYVKEMY</sequence>
<organism evidence="1 2">
    <name type="scientific">Rhizophagus irregularis (strain DAOM 197198w)</name>
    <name type="common">Glomus intraradices</name>
    <dbReference type="NCBI Taxonomy" id="1432141"/>
    <lineage>
        <taxon>Eukaryota</taxon>
        <taxon>Fungi</taxon>
        <taxon>Fungi incertae sedis</taxon>
        <taxon>Mucoromycota</taxon>
        <taxon>Glomeromycotina</taxon>
        <taxon>Glomeromycetes</taxon>
        <taxon>Glomerales</taxon>
        <taxon>Glomeraceae</taxon>
        <taxon>Rhizophagus</taxon>
    </lineage>
</organism>
<dbReference type="EMBL" id="JEMT01015175">
    <property type="protein sequence ID" value="EXX72648.1"/>
    <property type="molecule type" value="Genomic_DNA"/>
</dbReference>
<dbReference type="HOGENOM" id="CLU_028913_2_1_1"/>
<dbReference type="Proteomes" id="UP000022910">
    <property type="component" value="Unassembled WGS sequence"/>
</dbReference>
<dbReference type="OrthoDB" id="2354532at2759"/>
<name>A0A015N0T8_RHIIW</name>
<evidence type="ECO:0000313" key="1">
    <source>
        <dbReference type="EMBL" id="EXX72648.1"/>
    </source>
</evidence>
<protein>
    <recommendedName>
        <fullName evidence="3">F-box domain-containing protein</fullName>
    </recommendedName>
</protein>
<keyword evidence="2" id="KW-1185">Reference proteome</keyword>
<evidence type="ECO:0008006" key="3">
    <source>
        <dbReference type="Google" id="ProtNLM"/>
    </source>
</evidence>
<gene>
    <name evidence="1" type="ORF">RirG_067420</name>
</gene>
<evidence type="ECO:0000313" key="2">
    <source>
        <dbReference type="Proteomes" id="UP000022910"/>
    </source>
</evidence>
<reference evidence="1 2" key="1">
    <citation type="submission" date="2014-02" db="EMBL/GenBank/DDBJ databases">
        <title>Single nucleus genome sequencing reveals high similarity among nuclei of an endomycorrhizal fungus.</title>
        <authorList>
            <person name="Lin K."/>
            <person name="Geurts R."/>
            <person name="Zhang Z."/>
            <person name="Limpens E."/>
            <person name="Saunders D.G."/>
            <person name="Mu D."/>
            <person name="Pang E."/>
            <person name="Cao H."/>
            <person name="Cha H."/>
            <person name="Lin T."/>
            <person name="Zhou Q."/>
            <person name="Shang Y."/>
            <person name="Li Y."/>
            <person name="Ivanov S."/>
            <person name="Sharma T."/>
            <person name="Velzen R.V."/>
            <person name="Ruijter N.D."/>
            <person name="Aanen D.K."/>
            <person name="Win J."/>
            <person name="Kamoun S."/>
            <person name="Bisseling T."/>
            <person name="Huang S."/>
        </authorList>
    </citation>
    <scope>NUCLEOTIDE SEQUENCE [LARGE SCALE GENOMIC DNA]</scope>
    <source>
        <strain evidence="2">DAOM197198w</strain>
    </source>
</reference>
<accession>A0A015N0T8</accession>
<dbReference type="STRING" id="1432141.A0A015N0T8"/>
<dbReference type="AlphaFoldDB" id="A0A015N0T8"/>
<proteinExistence type="predicted"/>
<comment type="caution">
    <text evidence="1">The sequence shown here is derived from an EMBL/GenBank/DDBJ whole genome shotgun (WGS) entry which is preliminary data.</text>
</comment>